<feature type="region of interest" description="Disordered" evidence="2">
    <location>
        <begin position="604"/>
        <end position="625"/>
    </location>
</feature>
<sequence length="780" mass="86983">MMRSDEKRRIELPSAGEATTHIEEESKEDDLRMWVSRLKSLRLGSVISGVANILVVIVGGILVLIAFPSCDANNILPILVVSSAAAMKILIMIKTGLAQEATAKTILESPFHTILSHQRRMRYKTWLWWTRFAIVIAVFQLVGATFLMINMAKLVSNGDPSSNCVLGVASSGIEWKRKLLLIYLITVCSVALLQCFTGTDILRWRSFYESHDEVWKAHYQEVFDYGIRELMCCFGRVEYLTASEEDEICSVARLLGDLVAYRASGTGHLQLLAGLALLQRHSQSSISYEGFVEAPEERLQGAAAFYKFAEASYTGPLLDVGRNPILFPCAWLHRQGVLTPWSRNRRPKLDGDNWWRGHATAFLKYINLSRDVLRQGRVCQDRCKAAYFILVLHHLRSVVIAVRGTETPEDLITDGLGKECILSTEDLDGLINSSLIHPDVKKSVESSFPHYGHSGIVEAARELFMQVEGNPRDDDPDSTGFLSSLLGTGCECDGYNVQIVGHSLGGAIAALLGLRLYGRFPNLHVYTYGPLPCVDSVVANSCTEFVTSIVYDNEFSARLSVGSILRLRASALMALSNDTKTETALIFRLARQFLYMSKGENSKVGVKDPAENHSGISTTKDLNEDICGGSRETERDFSFWNEADSTENAAETDDDDYSNPLHEIVADLNSIGDPVSDFMDTISRSENRSGGNPTEVFLPGLIIHIVPQRKNLNMPLWKTWRIQRTAQVHMAYIANRESFTDIVVSPSMFLDHLPWRCYNAIQKVLDARNGKHVLDESEIV</sequence>
<feature type="compositionally biased region" description="Basic and acidic residues" evidence="2">
    <location>
        <begin position="1"/>
        <end position="11"/>
    </location>
</feature>
<reference evidence="6" key="1">
    <citation type="journal article" date="2023" name="Plant J.">
        <title>Genome sequences and population genomics provide insights into the demographic history, inbreeding, and mutation load of two 'living fossil' tree species of Dipteronia.</title>
        <authorList>
            <person name="Feng Y."/>
            <person name="Comes H.P."/>
            <person name="Chen J."/>
            <person name="Zhu S."/>
            <person name="Lu R."/>
            <person name="Zhang X."/>
            <person name="Li P."/>
            <person name="Qiu J."/>
            <person name="Olsen K.M."/>
            <person name="Qiu Y."/>
        </authorList>
    </citation>
    <scope>NUCLEOTIDE SEQUENCE</scope>
    <source>
        <strain evidence="6">KIB01</strain>
    </source>
</reference>
<feature type="transmembrane region" description="Helical" evidence="3">
    <location>
        <begin position="126"/>
        <end position="149"/>
    </location>
</feature>
<keyword evidence="1" id="KW-0378">Hydrolase</keyword>
<evidence type="ECO:0000256" key="1">
    <source>
        <dbReference type="ARBA" id="ARBA00022801"/>
    </source>
</evidence>
<keyword evidence="3" id="KW-0812">Transmembrane</keyword>
<feature type="domain" description="Fungal lipase-type" evidence="4">
    <location>
        <begin position="400"/>
        <end position="553"/>
    </location>
</feature>
<feature type="transmembrane region" description="Helical" evidence="3">
    <location>
        <begin position="74"/>
        <end position="93"/>
    </location>
</feature>
<feature type="region of interest" description="Disordered" evidence="2">
    <location>
        <begin position="1"/>
        <end position="23"/>
    </location>
</feature>
<evidence type="ECO:0000259" key="4">
    <source>
        <dbReference type="Pfam" id="PF01764"/>
    </source>
</evidence>
<keyword evidence="3" id="KW-0472">Membrane</keyword>
<dbReference type="Gene3D" id="3.40.50.1820">
    <property type="entry name" value="alpha/beta hydrolase"/>
    <property type="match status" value="1"/>
</dbReference>
<dbReference type="GO" id="GO:0016787">
    <property type="term" value="F:hydrolase activity"/>
    <property type="evidence" value="ECO:0007669"/>
    <property type="project" value="UniProtKB-KW"/>
</dbReference>
<keyword evidence="7" id="KW-1185">Reference proteome</keyword>
<dbReference type="InterPro" id="IPR029058">
    <property type="entry name" value="AB_hydrolase_fold"/>
</dbReference>
<dbReference type="Pfam" id="PF24057">
    <property type="entry name" value="DUF7358"/>
    <property type="match status" value="1"/>
</dbReference>
<evidence type="ECO:0000313" key="6">
    <source>
        <dbReference type="EMBL" id="KAK2641738.1"/>
    </source>
</evidence>
<dbReference type="PANTHER" id="PTHR47030">
    <property type="entry name" value="LIPASE CLASS 3 FAMILY PROTEIN"/>
    <property type="match status" value="1"/>
</dbReference>
<gene>
    <name evidence="6" type="ORF">Ddye_023501</name>
</gene>
<proteinExistence type="predicted"/>
<dbReference type="GO" id="GO:0006629">
    <property type="term" value="P:lipid metabolic process"/>
    <property type="evidence" value="ECO:0007669"/>
    <property type="project" value="InterPro"/>
</dbReference>
<dbReference type="Proteomes" id="UP001280121">
    <property type="component" value="Unassembled WGS sequence"/>
</dbReference>
<evidence type="ECO:0008006" key="8">
    <source>
        <dbReference type="Google" id="ProtNLM"/>
    </source>
</evidence>
<feature type="transmembrane region" description="Helical" evidence="3">
    <location>
        <begin position="41"/>
        <end position="68"/>
    </location>
</feature>
<protein>
    <recommendedName>
        <fullName evidence="8">Fungal lipase-like domain-containing protein</fullName>
    </recommendedName>
</protein>
<comment type="caution">
    <text evidence="6">The sequence shown here is derived from an EMBL/GenBank/DDBJ whole genome shotgun (WGS) entry which is preliminary data.</text>
</comment>
<evidence type="ECO:0000256" key="2">
    <source>
        <dbReference type="SAM" id="MobiDB-lite"/>
    </source>
</evidence>
<evidence type="ECO:0000256" key="3">
    <source>
        <dbReference type="SAM" id="Phobius"/>
    </source>
</evidence>
<organism evidence="6 7">
    <name type="scientific">Dipteronia dyeriana</name>
    <dbReference type="NCBI Taxonomy" id="168575"/>
    <lineage>
        <taxon>Eukaryota</taxon>
        <taxon>Viridiplantae</taxon>
        <taxon>Streptophyta</taxon>
        <taxon>Embryophyta</taxon>
        <taxon>Tracheophyta</taxon>
        <taxon>Spermatophyta</taxon>
        <taxon>Magnoliopsida</taxon>
        <taxon>eudicotyledons</taxon>
        <taxon>Gunneridae</taxon>
        <taxon>Pentapetalae</taxon>
        <taxon>rosids</taxon>
        <taxon>malvids</taxon>
        <taxon>Sapindales</taxon>
        <taxon>Sapindaceae</taxon>
        <taxon>Hippocastanoideae</taxon>
        <taxon>Acereae</taxon>
        <taxon>Dipteronia</taxon>
    </lineage>
</organism>
<dbReference type="InterPro" id="IPR002921">
    <property type="entry name" value="Fungal_lipase-type"/>
</dbReference>
<dbReference type="InterPro" id="IPR055782">
    <property type="entry name" value="DUF7358"/>
</dbReference>
<name>A0AAD9TU36_9ROSI</name>
<dbReference type="PANTHER" id="PTHR47030:SF2">
    <property type="entry name" value="LIPASE CLASS 3 FAMILY PROTEIN"/>
    <property type="match status" value="1"/>
</dbReference>
<evidence type="ECO:0000259" key="5">
    <source>
        <dbReference type="Pfam" id="PF24057"/>
    </source>
</evidence>
<dbReference type="CDD" id="cd00519">
    <property type="entry name" value="Lipase_3"/>
    <property type="match status" value="1"/>
</dbReference>
<accession>A0AAD9TU36</accession>
<dbReference type="SUPFAM" id="SSF53474">
    <property type="entry name" value="alpha/beta-Hydrolases"/>
    <property type="match status" value="1"/>
</dbReference>
<evidence type="ECO:0000313" key="7">
    <source>
        <dbReference type="Proteomes" id="UP001280121"/>
    </source>
</evidence>
<feature type="domain" description="DUF7358" evidence="5">
    <location>
        <begin position="38"/>
        <end position="261"/>
    </location>
</feature>
<dbReference type="Pfam" id="PF01764">
    <property type="entry name" value="Lipase_3"/>
    <property type="match status" value="1"/>
</dbReference>
<dbReference type="EMBL" id="JANJYI010000007">
    <property type="protein sequence ID" value="KAK2641738.1"/>
    <property type="molecule type" value="Genomic_DNA"/>
</dbReference>
<keyword evidence="3" id="KW-1133">Transmembrane helix</keyword>
<dbReference type="AlphaFoldDB" id="A0AAD9TU36"/>